<keyword evidence="2" id="KW-1185">Reference proteome</keyword>
<evidence type="ECO:0000313" key="1">
    <source>
        <dbReference type="EMBL" id="MFD1051263.1"/>
    </source>
</evidence>
<accession>A0ABW3MKL8</accession>
<comment type="caution">
    <text evidence="1">The sequence shown here is derived from an EMBL/GenBank/DDBJ whole genome shotgun (WGS) entry which is preliminary data.</text>
</comment>
<organism evidence="1 2">
    <name type="scientific">Kibdelosporangium lantanae</name>
    <dbReference type="NCBI Taxonomy" id="1497396"/>
    <lineage>
        <taxon>Bacteria</taxon>
        <taxon>Bacillati</taxon>
        <taxon>Actinomycetota</taxon>
        <taxon>Actinomycetes</taxon>
        <taxon>Pseudonocardiales</taxon>
        <taxon>Pseudonocardiaceae</taxon>
        <taxon>Kibdelosporangium</taxon>
    </lineage>
</organism>
<sequence>MAARPNVLRLGIVVILGTVLTLTLWLLAPGLFGLSAATPATTTVSATVSKGATCGQAPDGEVVTFKQDGQQHQARFDGCGHRDGEPVDVSVPVG</sequence>
<dbReference type="EMBL" id="JBHTIS010003453">
    <property type="protein sequence ID" value="MFD1051263.1"/>
    <property type="molecule type" value="Genomic_DNA"/>
</dbReference>
<protein>
    <submittedName>
        <fullName evidence="1">Uncharacterized protein</fullName>
    </submittedName>
</protein>
<evidence type="ECO:0000313" key="2">
    <source>
        <dbReference type="Proteomes" id="UP001597045"/>
    </source>
</evidence>
<feature type="non-terminal residue" evidence="1">
    <location>
        <position position="94"/>
    </location>
</feature>
<dbReference type="Proteomes" id="UP001597045">
    <property type="component" value="Unassembled WGS sequence"/>
</dbReference>
<gene>
    <name evidence="1" type="ORF">ACFQ1S_39860</name>
</gene>
<proteinExistence type="predicted"/>
<name>A0ABW3MKL8_9PSEU</name>
<reference evidence="2" key="1">
    <citation type="journal article" date="2019" name="Int. J. Syst. Evol. Microbiol.">
        <title>The Global Catalogue of Microorganisms (GCM) 10K type strain sequencing project: providing services to taxonomists for standard genome sequencing and annotation.</title>
        <authorList>
            <consortium name="The Broad Institute Genomics Platform"/>
            <consortium name="The Broad Institute Genome Sequencing Center for Infectious Disease"/>
            <person name="Wu L."/>
            <person name="Ma J."/>
        </authorList>
    </citation>
    <scope>NUCLEOTIDE SEQUENCE [LARGE SCALE GENOMIC DNA]</scope>
    <source>
        <strain evidence="2">JCM 31486</strain>
    </source>
</reference>